<reference evidence="2 3" key="1">
    <citation type="submission" date="2019-03" db="EMBL/GenBank/DDBJ databases">
        <title>Diversity of the mouse oral microbiome.</title>
        <authorList>
            <person name="Joseph S."/>
            <person name="Aduse-Opoku J."/>
            <person name="Curtis M."/>
            <person name="Wade W."/>
            <person name="Hashim A."/>
        </authorList>
    </citation>
    <scope>NUCLEOTIDE SEQUENCE [LARGE SCALE GENOMIC DNA]</scope>
    <source>
        <strain evidence="3">irhom_31</strain>
    </source>
</reference>
<protein>
    <recommendedName>
        <fullName evidence="4">Histidine kinase</fullName>
    </recommendedName>
</protein>
<feature type="transmembrane region" description="Helical" evidence="1">
    <location>
        <begin position="12"/>
        <end position="37"/>
    </location>
</feature>
<dbReference type="OrthoDB" id="9939099at2"/>
<keyword evidence="1" id="KW-1133">Transmembrane helix</keyword>
<keyword evidence="1" id="KW-0472">Membrane</keyword>
<sequence length="127" mass="13065">MASSSVSALPVPVKILVGLSLLQALYLVITALIGTFASADIGGASVIASFYFIIALALAVGAVAVWKAQRFGQPLVLVWQLFGVIIGVQTTLGGDYLVGLATVGISGAVILLLFTRSTLEHLAPSPR</sequence>
<keyword evidence="1" id="KW-0812">Transmembrane</keyword>
<feature type="transmembrane region" description="Helical" evidence="1">
    <location>
        <begin position="96"/>
        <end position="114"/>
    </location>
</feature>
<comment type="caution">
    <text evidence="2">The sequence shown here is derived from an EMBL/GenBank/DDBJ whole genome shotgun (WGS) entry which is preliminary data.</text>
</comment>
<dbReference type="EMBL" id="SPQC01000036">
    <property type="protein sequence ID" value="TFU21268.1"/>
    <property type="molecule type" value="Genomic_DNA"/>
</dbReference>
<gene>
    <name evidence="2" type="ORF">E4U03_09440</name>
</gene>
<feature type="transmembrane region" description="Helical" evidence="1">
    <location>
        <begin position="43"/>
        <end position="66"/>
    </location>
</feature>
<dbReference type="Proteomes" id="UP000297951">
    <property type="component" value="Unassembled WGS sequence"/>
</dbReference>
<evidence type="ECO:0000313" key="2">
    <source>
        <dbReference type="EMBL" id="TFU21268.1"/>
    </source>
</evidence>
<evidence type="ECO:0000256" key="1">
    <source>
        <dbReference type="SAM" id="Phobius"/>
    </source>
</evidence>
<accession>A0A4Y9F1P2</accession>
<dbReference type="RefSeq" id="WP_135013290.1">
    <property type="nucleotide sequence ID" value="NZ_JADGLK010000036.1"/>
</dbReference>
<proteinExistence type="predicted"/>
<evidence type="ECO:0008006" key="4">
    <source>
        <dbReference type="Google" id="ProtNLM"/>
    </source>
</evidence>
<name>A0A4Y9F1P2_9MICC</name>
<evidence type="ECO:0000313" key="3">
    <source>
        <dbReference type="Proteomes" id="UP000297951"/>
    </source>
</evidence>
<organism evidence="2 3">
    <name type="scientific">Rothia nasimurium</name>
    <dbReference type="NCBI Taxonomy" id="85336"/>
    <lineage>
        <taxon>Bacteria</taxon>
        <taxon>Bacillati</taxon>
        <taxon>Actinomycetota</taxon>
        <taxon>Actinomycetes</taxon>
        <taxon>Micrococcales</taxon>
        <taxon>Micrococcaceae</taxon>
        <taxon>Rothia</taxon>
    </lineage>
</organism>
<dbReference type="AlphaFoldDB" id="A0A4Y9F1P2"/>